<keyword evidence="3" id="KW-1185">Reference proteome</keyword>
<reference evidence="2 3" key="1">
    <citation type="submission" date="2020-08" db="EMBL/GenBank/DDBJ databases">
        <title>Genomic Encyclopedia of Type Strains, Phase IV (KMG-IV): sequencing the most valuable type-strain genomes for metagenomic binning, comparative biology and taxonomic classification.</title>
        <authorList>
            <person name="Goeker M."/>
        </authorList>
    </citation>
    <scope>NUCLEOTIDE SEQUENCE [LARGE SCALE GENOMIC DNA]</scope>
    <source>
        <strain evidence="2 3">DSM 29007</strain>
    </source>
</reference>
<evidence type="ECO:0000259" key="1">
    <source>
        <dbReference type="Pfam" id="PF23544"/>
    </source>
</evidence>
<proteinExistence type="predicted"/>
<organism evidence="2 3">
    <name type="scientific">Longimicrobium terrae</name>
    <dbReference type="NCBI Taxonomy" id="1639882"/>
    <lineage>
        <taxon>Bacteria</taxon>
        <taxon>Pseudomonadati</taxon>
        <taxon>Gemmatimonadota</taxon>
        <taxon>Longimicrobiia</taxon>
        <taxon>Longimicrobiales</taxon>
        <taxon>Longimicrobiaceae</taxon>
        <taxon>Longimicrobium</taxon>
    </lineage>
</organism>
<sequence>MPRIQLQHLAHARSGDKGDTANVGVIALRPEFYPVLVEQLTTERVKAHFQGMVHGGVERFELPNLEALNFLLHNALGGGGTVSLKTDAQGKVYSTAILRMEVDVSDEVARLAQPAA</sequence>
<dbReference type="InterPro" id="IPR056362">
    <property type="entry name" value="AtuA-like_ferredoxin_dom"/>
</dbReference>
<name>A0A841H060_9BACT</name>
<dbReference type="PANTHER" id="PTHR47708:SF2">
    <property type="entry name" value="SI:CH73-132F6.5"/>
    <property type="match status" value="1"/>
</dbReference>
<accession>A0A841H060</accession>
<evidence type="ECO:0000313" key="3">
    <source>
        <dbReference type="Proteomes" id="UP000582837"/>
    </source>
</evidence>
<protein>
    <recommendedName>
        <fullName evidence="1">AtuA-like ferredoxin-fold domain-containing protein</fullName>
    </recommendedName>
</protein>
<gene>
    <name evidence="2" type="ORF">HNQ61_003069</name>
</gene>
<evidence type="ECO:0000313" key="2">
    <source>
        <dbReference type="EMBL" id="MBB6071445.1"/>
    </source>
</evidence>
<feature type="domain" description="AtuA-like ferredoxin-fold" evidence="1">
    <location>
        <begin position="4"/>
        <end position="102"/>
    </location>
</feature>
<dbReference type="PANTHER" id="PTHR47708">
    <property type="match status" value="1"/>
</dbReference>
<comment type="caution">
    <text evidence="2">The sequence shown here is derived from an EMBL/GenBank/DDBJ whole genome shotgun (WGS) entry which is preliminary data.</text>
</comment>
<dbReference type="Proteomes" id="UP000582837">
    <property type="component" value="Unassembled WGS sequence"/>
</dbReference>
<dbReference type="EMBL" id="JACHIA010000008">
    <property type="protein sequence ID" value="MBB6071445.1"/>
    <property type="molecule type" value="Genomic_DNA"/>
</dbReference>
<dbReference type="AlphaFoldDB" id="A0A841H060"/>
<dbReference type="RefSeq" id="WP_170036667.1">
    <property type="nucleotide sequence ID" value="NZ_JABDTL010000002.1"/>
</dbReference>
<dbReference type="Pfam" id="PF23544">
    <property type="entry name" value="AtuA_ferredoxin"/>
    <property type="match status" value="1"/>
</dbReference>